<evidence type="ECO:0000313" key="3">
    <source>
        <dbReference type="EMBL" id="TZE82613.1"/>
    </source>
</evidence>
<evidence type="ECO:0000259" key="2">
    <source>
        <dbReference type="Pfam" id="PF07670"/>
    </source>
</evidence>
<dbReference type="Pfam" id="PF07670">
    <property type="entry name" value="Gate"/>
    <property type="match status" value="1"/>
</dbReference>
<sequence length="138" mass="14875">MTVDTIKRGIINGIRTTWELAEIIFPVYVLVTILRYTPLFPYLSQILTPVLRVFGLPGEASIALVLGAFVNVYAAIGAMTALSLSIKEVTILGTMVAICHSLINETAVTKKVGVPITSIVLTRVTIAAFMGIILNVIM</sequence>
<evidence type="ECO:0000313" key="4">
    <source>
        <dbReference type="Proteomes" id="UP000322976"/>
    </source>
</evidence>
<proteinExistence type="predicted"/>
<dbReference type="RefSeq" id="WP_149544853.1">
    <property type="nucleotide sequence ID" value="NZ_VTPS01000005.1"/>
</dbReference>
<dbReference type="AlphaFoldDB" id="A0A5D8QGG4"/>
<gene>
    <name evidence="3" type="ORF">FWJ32_04885</name>
</gene>
<protein>
    <submittedName>
        <fullName evidence="3">Nucleoside recognition protein</fullName>
    </submittedName>
</protein>
<feature type="domain" description="Nucleoside transporter/FeoB GTPase Gate" evidence="2">
    <location>
        <begin position="20"/>
        <end position="102"/>
    </location>
</feature>
<keyword evidence="4" id="KW-1185">Reference proteome</keyword>
<keyword evidence="1" id="KW-0812">Transmembrane</keyword>
<dbReference type="InterPro" id="IPR011642">
    <property type="entry name" value="Gate_dom"/>
</dbReference>
<accession>A0A5D8QGG4</accession>
<reference evidence="3 4" key="1">
    <citation type="submission" date="2019-08" db="EMBL/GenBank/DDBJ databases">
        <title>Calorimonas adulescens gen. nov., sp. nov., an anaerobic thermophilic bacterium from Sakhalin hot spring.</title>
        <authorList>
            <person name="Khomyakova M.A."/>
            <person name="Merkel A.Y."/>
            <person name="Novikov A."/>
            <person name="Bonch-Osmolovskaya E.A."/>
            <person name="Slobodkin A.I."/>
        </authorList>
    </citation>
    <scope>NUCLEOTIDE SEQUENCE [LARGE SCALE GENOMIC DNA]</scope>
    <source>
        <strain evidence="3 4">A05MB</strain>
    </source>
</reference>
<dbReference type="Proteomes" id="UP000322976">
    <property type="component" value="Unassembled WGS sequence"/>
</dbReference>
<keyword evidence="1" id="KW-1133">Transmembrane helix</keyword>
<name>A0A5D8QGG4_9THEO</name>
<comment type="caution">
    <text evidence="3">The sequence shown here is derived from an EMBL/GenBank/DDBJ whole genome shotgun (WGS) entry which is preliminary data.</text>
</comment>
<feature type="transmembrane region" description="Helical" evidence="1">
    <location>
        <begin position="114"/>
        <end position="137"/>
    </location>
</feature>
<keyword evidence="1" id="KW-0472">Membrane</keyword>
<dbReference type="EMBL" id="VTPS01000005">
    <property type="protein sequence ID" value="TZE82613.1"/>
    <property type="molecule type" value="Genomic_DNA"/>
</dbReference>
<evidence type="ECO:0000256" key="1">
    <source>
        <dbReference type="SAM" id="Phobius"/>
    </source>
</evidence>
<organism evidence="3 4">
    <name type="scientific">Calorimonas adulescens</name>
    <dbReference type="NCBI Taxonomy" id="2606906"/>
    <lineage>
        <taxon>Bacteria</taxon>
        <taxon>Bacillati</taxon>
        <taxon>Bacillota</taxon>
        <taxon>Clostridia</taxon>
        <taxon>Thermoanaerobacterales</taxon>
        <taxon>Thermoanaerobacteraceae</taxon>
        <taxon>Calorimonas</taxon>
    </lineage>
</organism>
<feature type="transmembrane region" description="Helical" evidence="1">
    <location>
        <begin position="60"/>
        <end position="82"/>
    </location>
</feature>
<feature type="transmembrane region" description="Helical" evidence="1">
    <location>
        <begin position="20"/>
        <end position="40"/>
    </location>
</feature>